<comment type="caution">
    <text evidence="2">The sequence shown here is derived from an EMBL/GenBank/DDBJ whole genome shotgun (WGS) entry which is preliminary data.</text>
</comment>
<evidence type="ECO:0000256" key="1">
    <source>
        <dbReference type="SAM" id="MobiDB-lite"/>
    </source>
</evidence>
<dbReference type="AlphaFoldDB" id="A0ABD1Y7I7"/>
<dbReference type="EMBL" id="JBHFFA010000006">
    <property type="protein sequence ID" value="KAL2622724.1"/>
    <property type="molecule type" value="Genomic_DNA"/>
</dbReference>
<dbReference type="Proteomes" id="UP001605036">
    <property type="component" value="Unassembled WGS sequence"/>
</dbReference>
<sequence length="185" mass="19737">MQAVGSIDGSTFAREMGKEGSKEGGSWIKSLKKAIRQHIHGDLDEDIVRFPHLPHKKSARVVKITRSPPMACCSAGNSSRSCACSCRKSSSSSQVSKTVGRSTISVDIANSSNGGSLRSISLDDCGSSTGSCSISCACSTSNSRRLHPLGDRCPPTEEPSLHYAEENEVDDHETITTLVNLWGPR</sequence>
<keyword evidence="3" id="KW-1185">Reference proteome</keyword>
<proteinExistence type="predicted"/>
<accession>A0ABD1Y7I7</accession>
<feature type="region of interest" description="Disordered" evidence="1">
    <location>
        <begin position="1"/>
        <end position="25"/>
    </location>
</feature>
<organism evidence="2 3">
    <name type="scientific">Riccia fluitans</name>
    <dbReference type="NCBI Taxonomy" id="41844"/>
    <lineage>
        <taxon>Eukaryota</taxon>
        <taxon>Viridiplantae</taxon>
        <taxon>Streptophyta</taxon>
        <taxon>Embryophyta</taxon>
        <taxon>Marchantiophyta</taxon>
        <taxon>Marchantiopsida</taxon>
        <taxon>Marchantiidae</taxon>
        <taxon>Marchantiales</taxon>
        <taxon>Ricciaceae</taxon>
        <taxon>Riccia</taxon>
    </lineage>
</organism>
<evidence type="ECO:0000313" key="3">
    <source>
        <dbReference type="Proteomes" id="UP001605036"/>
    </source>
</evidence>
<gene>
    <name evidence="2" type="ORF">R1flu_002929</name>
</gene>
<evidence type="ECO:0000313" key="2">
    <source>
        <dbReference type="EMBL" id="KAL2622724.1"/>
    </source>
</evidence>
<reference evidence="2 3" key="1">
    <citation type="submission" date="2024-09" db="EMBL/GenBank/DDBJ databases">
        <title>Chromosome-scale assembly of Riccia fluitans.</title>
        <authorList>
            <person name="Paukszto L."/>
            <person name="Sawicki J."/>
            <person name="Karawczyk K."/>
            <person name="Piernik-Szablinska J."/>
            <person name="Szczecinska M."/>
            <person name="Mazdziarz M."/>
        </authorList>
    </citation>
    <scope>NUCLEOTIDE SEQUENCE [LARGE SCALE GENOMIC DNA]</scope>
    <source>
        <strain evidence="2">Rf_01</strain>
        <tissue evidence="2">Aerial parts of the thallus</tissue>
    </source>
</reference>
<protein>
    <submittedName>
        <fullName evidence="2">Uncharacterized protein</fullName>
    </submittedName>
</protein>
<name>A0ABD1Y7I7_9MARC</name>